<dbReference type="Proteomes" id="UP000232323">
    <property type="component" value="Unassembled WGS sequence"/>
</dbReference>
<dbReference type="AlphaFoldDB" id="A0A250WZM5"/>
<sequence length="210" mass="22852">MVQCLRSTGRCTGNYLVFDVEVGRWQLVLHHWKCRERSAHTASGGGGGDHHPHQSARRRMRSSAGSGSNNKHDDDKHDAPFNSYLCGELLNNPVSAYSHLLYSEARQKELVMDAIIDHGWRDAGPSLALFATETAAYVRKKGSNNKQEPLSTAAAVASSSSSSSASSACHHLPPGRVLICRPVTLKEMGHHQNENNSGCIADVNIPKMNV</sequence>
<organism evidence="2 3">
    <name type="scientific">Chlamydomonas eustigma</name>
    <dbReference type="NCBI Taxonomy" id="1157962"/>
    <lineage>
        <taxon>Eukaryota</taxon>
        <taxon>Viridiplantae</taxon>
        <taxon>Chlorophyta</taxon>
        <taxon>core chlorophytes</taxon>
        <taxon>Chlorophyceae</taxon>
        <taxon>CS clade</taxon>
        <taxon>Chlamydomonadales</taxon>
        <taxon>Chlamydomonadaceae</taxon>
        <taxon>Chlamydomonas</taxon>
    </lineage>
</organism>
<keyword evidence="3" id="KW-1185">Reference proteome</keyword>
<comment type="caution">
    <text evidence="2">The sequence shown here is derived from an EMBL/GenBank/DDBJ whole genome shotgun (WGS) entry which is preliminary data.</text>
</comment>
<protein>
    <submittedName>
        <fullName evidence="2">Uncharacterized protein</fullName>
    </submittedName>
</protein>
<evidence type="ECO:0000313" key="3">
    <source>
        <dbReference type="Proteomes" id="UP000232323"/>
    </source>
</evidence>
<dbReference type="EMBL" id="BEGY01000016">
    <property type="protein sequence ID" value="GAX76288.1"/>
    <property type="molecule type" value="Genomic_DNA"/>
</dbReference>
<evidence type="ECO:0000256" key="1">
    <source>
        <dbReference type="SAM" id="MobiDB-lite"/>
    </source>
</evidence>
<name>A0A250WZM5_9CHLO</name>
<accession>A0A250WZM5</accession>
<gene>
    <name evidence="2" type="ORF">CEUSTIGMA_g3733.t1</name>
</gene>
<reference evidence="2 3" key="1">
    <citation type="submission" date="2017-08" db="EMBL/GenBank/DDBJ databases">
        <title>Acidophilic green algal genome provides insights into adaptation to an acidic environment.</title>
        <authorList>
            <person name="Hirooka S."/>
            <person name="Hirose Y."/>
            <person name="Kanesaki Y."/>
            <person name="Higuchi S."/>
            <person name="Fujiwara T."/>
            <person name="Onuma R."/>
            <person name="Era A."/>
            <person name="Ohbayashi R."/>
            <person name="Uzuka A."/>
            <person name="Nozaki H."/>
            <person name="Yoshikawa H."/>
            <person name="Miyagishima S.Y."/>
        </authorList>
    </citation>
    <scope>NUCLEOTIDE SEQUENCE [LARGE SCALE GENOMIC DNA]</scope>
    <source>
        <strain evidence="2 3">NIES-2499</strain>
    </source>
</reference>
<feature type="region of interest" description="Disordered" evidence="1">
    <location>
        <begin position="39"/>
        <end position="76"/>
    </location>
</feature>
<proteinExistence type="predicted"/>
<evidence type="ECO:0000313" key="2">
    <source>
        <dbReference type="EMBL" id="GAX76288.1"/>
    </source>
</evidence>